<comment type="subcellular location">
    <subcellularLocation>
        <location evidence="1">Membrane</location>
        <topology evidence="1">Single-pass type II membrane protein</topology>
    </subcellularLocation>
</comment>
<dbReference type="GO" id="GO:0046872">
    <property type="term" value="F:metal ion binding"/>
    <property type="evidence" value="ECO:0007669"/>
    <property type="project" value="UniProtKB-KW"/>
</dbReference>
<evidence type="ECO:0000256" key="2">
    <source>
        <dbReference type="ARBA" id="ARBA00010413"/>
    </source>
</evidence>
<protein>
    <submittedName>
        <fullName evidence="12">Alpha 1,3-galactosyltransferase 2</fullName>
    </submittedName>
</protein>
<dbReference type="GO" id="GO:0016758">
    <property type="term" value="F:hexosyltransferase activity"/>
    <property type="evidence" value="ECO:0007669"/>
    <property type="project" value="InterPro"/>
</dbReference>
<keyword evidence="7" id="KW-1133">Transmembrane helix</keyword>
<keyword evidence="4" id="KW-0808">Transferase</keyword>
<reference evidence="12" key="3">
    <citation type="submission" date="2025-09" db="UniProtKB">
        <authorList>
            <consortium name="Ensembl"/>
        </authorList>
    </citation>
    <scope>IDENTIFICATION</scope>
</reference>
<dbReference type="InParanoid" id="H3AG18"/>
<evidence type="ECO:0000256" key="9">
    <source>
        <dbReference type="PIRSR" id="PIRSR605076-1"/>
    </source>
</evidence>
<dbReference type="SUPFAM" id="SSF53448">
    <property type="entry name" value="Nucleotide-diphospho-sugar transferases"/>
    <property type="match status" value="1"/>
</dbReference>
<dbReference type="FunFam" id="3.90.550.10:FF:000022">
    <property type="entry name" value="Histo-blood group ABO system transferase"/>
    <property type="match status" value="1"/>
</dbReference>
<evidence type="ECO:0000313" key="13">
    <source>
        <dbReference type="Proteomes" id="UP000008672"/>
    </source>
</evidence>
<dbReference type="EMBL" id="AFYH01187713">
    <property type="status" value="NOT_ANNOTATED_CDS"/>
    <property type="molecule type" value="Genomic_DNA"/>
</dbReference>
<feature type="binding site" evidence="10">
    <location>
        <position position="281"/>
    </location>
    <ligand>
        <name>an alpha-L-fucosyl-(1-&gt;2)-beta-D-galactosyl derivative</name>
        <dbReference type="ChEBI" id="CHEBI:140327"/>
    </ligand>
</feature>
<accession>H3AG18</accession>
<dbReference type="Ensembl" id="ENSLACT00000008657.1">
    <property type="protein sequence ID" value="ENSLACP00000008589.1"/>
    <property type="gene ID" value="ENSLACG00000007593.1"/>
</dbReference>
<feature type="binding site" evidence="11">
    <location>
        <position position="189"/>
    </location>
    <ligand>
        <name>Mn(2+)</name>
        <dbReference type="ChEBI" id="CHEBI:29035"/>
    </ligand>
</feature>
<dbReference type="PANTHER" id="PTHR10462">
    <property type="entry name" value="GLYCOSYLTRANSFERASE-RELATED"/>
    <property type="match status" value="1"/>
</dbReference>
<dbReference type="OMA" id="FGMGDFY"/>
<dbReference type="GO" id="GO:0005975">
    <property type="term" value="P:carbohydrate metabolic process"/>
    <property type="evidence" value="ECO:0007669"/>
    <property type="project" value="InterPro"/>
</dbReference>
<keyword evidence="11" id="KW-0464">Manganese</keyword>
<dbReference type="HOGENOM" id="CLU_062445_1_0_1"/>
<keyword evidence="5" id="KW-0812">Transmembrane</keyword>
<reference evidence="12" key="2">
    <citation type="submission" date="2025-08" db="UniProtKB">
        <authorList>
            <consortium name="Ensembl"/>
        </authorList>
    </citation>
    <scope>IDENTIFICATION</scope>
</reference>
<dbReference type="GO" id="GO:0016020">
    <property type="term" value="C:membrane"/>
    <property type="evidence" value="ECO:0007669"/>
    <property type="project" value="UniProtKB-SubCell"/>
</dbReference>
<evidence type="ECO:0000256" key="10">
    <source>
        <dbReference type="PIRSR" id="PIRSR605076-2"/>
    </source>
</evidence>
<feature type="binding site" evidence="10">
    <location>
        <position position="103"/>
    </location>
    <ligand>
        <name>UDP-N-acetyl-alpha-D-galactosamine</name>
        <dbReference type="ChEBI" id="CHEBI:67138"/>
    </ligand>
</feature>
<reference evidence="13" key="1">
    <citation type="submission" date="2011-08" db="EMBL/GenBank/DDBJ databases">
        <title>The draft genome of Latimeria chalumnae.</title>
        <authorList>
            <person name="Di Palma F."/>
            <person name="Alfoldi J."/>
            <person name="Johnson J."/>
            <person name="Berlin A."/>
            <person name="Gnerre S."/>
            <person name="Jaffe D."/>
            <person name="MacCallum I."/>
            <person name="Young S."/>
            <person name="Walker B.J."/>
            <person name="Lander E."/>
            <person name="Lindblad-Toh K."/>
        </authorList>
    </citation>
    <scope>NUCLEOTIDE SEQUENCE [LARGE SCALE GENOMIC DNA]</scope>
    <source>
        <strain evidence="13">Wild caught</strain>
    </source>
</reference>
<evidence type="ECO:0000256" key="11">
    <source>
        <dbReference type="PIRSR" id="PIRSR605076-3"/>
    </source>
</evidence>
<feature type="binding site" evidence="10">
    <location>
        <begin position="98"/>
        <end position="100"/>
    </location>
    <ligand>
        <name>UDP-N-acetyl-alpha-D-galactosamine</name>
        <dbReference type="ChEBI" id="CHEBI:67138"/>
    </ligand>
</feature>
<evidence type="ECO:0000256" key="8">
    <source>
        <dbReference type="ARBA" id="ARBA00023136"/>
    </source>
</evidence>
<proteinExistence type="inferred from homology"/>
<dbReference type="EMBL" id="AFYH01187712">
    <property type="status" value="NOT_ANNOTATED_CDS"/>
    <property type="molecule type" value="Genomic_DNA"/>
</dbReference>
<dbReference type="Gene3D" id="3.90.550.10">
    <property type="entry name" value="Spore Coat Polysaccharide Biosynthesis Protein SpsA, Chain A"/>
    <property type="match status" value="1"/>
</dbReference>
<keyword evidence="11" id="KW-0479">Metal-binding</keyword>
<dbReference type="GO" id="GO:0005794">
    <property type="term" value="C:Golgi apparatus"/>
    <property type="evidence" value="ECO:0007669"/>
    <property type="project" value="TreeGrafter"/>
</dbReference>
<feature type="active site" description="Nucleophile" evidence="9">
    <location>
        <position position="281"/>
    </location>
</feature>
<evidence type="ECO:0000256" key="5">
    <source>
        <dbReference type="ARBA" id="ARBA00022692"/>
    </source>
</evidence>
<keyword evidence="6" id="KW-0735">Signal-anchor</keyword>
<organism evidence="12 13">
    <name type="scientific">Latimeria chalumnae</name>
    <name type="common">Coelacanth</name>
    <dbReference type="NCBI Taxonomy" id="7897"/>
    <lineage>
        <taxon>Eukaryota</taxon>
        <taxon>Metazoa</taxon>
        <taxon>Chordata</taxon>
        <taxon>Craniata</taxon>
        <taxon>Vertebrata</taxon>
        <taxon>Euteleostomi</taxon>
        <taxon>Coelacanthiformes</taxon>
        <taxon>Coelacanthidae</taxon>
        <taxon>Latimeria</taxon>
    </lineage>
</organism>
<gene>
    <name evidence="12" type="primary">A3GALT2</name>
</gene>
<comment type="similarity">
    <text evidence="2">Belongs to the glycosyltransferase 6 family.</text>
</comment>
<comment type="cofactor">
    <cofactor evidence="11">
        <name>Mn(2+)</name>
        <dbReference type="ChEBI" id="CHEBI:29035"/>
    </cofactor>
    <text evidence="11">Binds 1 Mn(2+) ion per subunit.</text>
</comment>
<dbReference type="EMBL" id="AFYH01187711">
    <property type="status" value="NOT_ANNOTATED_CDS"/>
    <property type="molecule type" value="Genomic_DNA"/>
</dbReference>
<keyword evidence="8" id="KW-0472">Membrane</keyword>
<evidence type="ECO:0000256" key="1">
    <source>
        <dbReference type="ARBA" id="ARBA00004606"/>
    </source>
</evidence>
<keyword evidence="3" id="KW-0328">Glycosyltransferase</keyword>
<dbReference type="Pfam" id="PF03414">
    <property type="entry name" value="Glyco_transf_6"/>
    <property type="match status" value="1"/>
</dbReference>
<name>H3AG18_LATCH</name>
<dbReference type="PANTHER" id="PTHR10462:SF33">
    <property type="entry name" value="ALPHA-1,3-GALACTOSYLTRANSFERASE 2"/>
    <property type="match status" value="1"/>
</dbReference>
<dbReference type="Proteomes" id="UP000008672">
    <property type="component" value="Unassembled WGS sequence"/>
</dbReference>
<feature type="binding site" evidence="10">
    <location>
        <position position="304"/>
    </location>
    <ligand>
        <name>an alpha-L-fucosyl-(1-&gt;2)-beta-D-galactosyl derivative</name>
        <dbReference type="ChEBI" id="CHEBI:140327"/>
    </ligand>
</feature>
<evidence type="ECO:0000256" key="7">
    <source>
        <dbReference type="ARBA" id="ARBA00022989"/>
    </source>
</evidence>
<sequence>RVFNKRKINFFGGGGGFLFSLPHRHIERKAPMAKCNLSKGARIRPGNDIDNTLDLWSRSDVQTCMPWGAPVIWEGTFDARQYDEYYRKRNVTVGLTVFAVGKYLDVFLETFLITAEWYFMIGHNVIYYVFTDQPNKVPKVPLANKRLLRIIPVSRHQRWQDVSMLRMKSISEVIDIFVSREAQYLFCMDVDQFFEGRFGVETLSDSVAQMHSWFYHRFSIFYSYDRNPKSAAYMGLGEGDLYYHAAVFGGTWQKVKHIVDSCYQGIWTDKQNNVEALWHDESHLNKYFWLHKPSKVLSPEYCWDDVLGTQKDIFISRLSWAKKQYEVVREKTEKSWFSFFF</sequence>
<feature type="binding site" evidence="10">
    <location>
        <begin position="189"/>
        <end position="191"/>
    </location>
    <ligand>
        <name>UDP-N-acetyl-alpha-D-galactosamine</name>
        <dbReference type="ChEBI" id="CHEBI:67138"/>
    </ligand>
</feature>
<dbReference type="FunCoup" id="H3AG18">
    <property type="interactions" value="15"/>
</dbReference>
<dbReference type="Bgee" id="ENSLACG00000007593">
    <property type="expression patterns" value="Expressed in muscle tissue and 6 other cell types or tissues"/>
</dbReference>
<dbReference type="GO" id="GO:0031982">
    <property type="term" value="C:vesicle"/>
    <property type="evidence" value="ECO:0007669"/>
    <property type="project" value="TreeGrafter"/>
</dbReference>
<dbReference type="AlphaFoldDB" id="H3AG18"/>
<evidence type="ECO:0000256" key="4">
    <source>
        <dbReference type="ARBA" id="ARBA00022679"/>
    </source>
</evidence>
<keyword evidence="13" id="KW-1185">Reference proteome</keyword>
<dbReference type="STRING" id="7897.ENSLACP00000008589"/>
<feature type="binding site" evidence="11">
    <location>
        <position position="191"/>
    </location>
    <ligand>
        <name>Mn(2+)</name>
        <dbReference type="ChEBI" id="CHEBI:29035"/>
    </ligand>
</feature>
<dbReference type="eggNOG" id="ENOG502QW2H">
    <property type="taxonomic scope" value="Eukaryota"/>
</dbReference>
<dbReference type="GeneTree" id="ENSGT00950000182858"/>
<dbReference type="InterPro" id="IPR029044">
    <property type="entry name" value="Nucleotide-diphossugar_trans"/>
</dbReference>
<evidence type="ECO:0000313" key="12">
    <source>
        <dbReference type="Ensembl" id="ENSLACP00000008589.1"/>
    </source>
</evidence>
<evidence type="ECO:0000256" key="6">
    <source>
        <dbReference type="ARBA" id="ARBA00022968"/>
    </source>
</evidence>
<dbReference type="InterPro" id="IPR005076">
    <property type="entry name" value="Glyco_trans_6"/>
</dbReference>
<evidence type="ECO:0000256" key="3">
    <source>
        <dbReference type="ARBA" id="ARBA00022676"/>
    </source>
</evidence>
<feature type="binding site" evidence="10">
    <location>
        <position position="211"/>
    </location>
    <ligand>
        <name>an alpha-L-fucosyl-(1-&gt;2)-beta-D-galactosyl derivative</name>
        <dbReference type="ChEBI" id="CHEBI:140327"/>
    </ligand>
</feature>